<protein>
    <recommendedName>
        <fullName evidence="3">Integrase catalytic domain-containing protein</fullName>
    </recommendedName>
</protein>
<evidence type="ECO:0000256" key="2">
    <source>
        <dbReference type="SAM" id="MobiDB-lite"/>
    </source>
</evidence>
<dbReference type="AlphaFoldDB" id="A0A8H7C2T6"/>
<comment type="caution">
    <text evidence="4">The sequence shown here is derived from an EMBL/GenBank/DDBJ whole genome shotgun (WGS) entry which is preliminary data.</text>
</comment>
<accession>A0A8H7C2T6</accession>
<evidence type="ECO:0000313" key="4">
    <source>
        <dbReference type="EMBL" id="KAF7761654.1"/>
    </source>
</evidence>
<dbReference type="GO" id="GO:0005634">
    <property type="term" value="C:nucleus"/>
    <property type="evidence" value="ECO:0007669"/>
    <property type="project" value="UniProtKB-ARBA"/>
</dbReference>
<organism evidence="4 5">
    <name type="scientific">Agaricus bisporus var. burnettii</name>
    <dbReference type="NCBI Taxonomy" id="192524"/>
    <lineage>
        <taxon>Eukaryota</taxon>
        <taxon>Fungi</taxon>
        <taxon>Dikarya</taxon>
        <taxon>Basidiomycota</taxon>
        <taxon>Agaricomycotina</taxon>
        <taxon>Agaricomycetes</taxon>
        <taxon>Agaricomycetidae</taxon>
        <taxon>Agaricales</taxon>
        <taxon>Agaricineae</taxon>
        <taxon>Agaricaceae</taxon>
        <taxon>Agaricus</taxon>
    </lineage>
</organism>
<dbReference type="SUPFAM" id="SSF53098">
    <property type="entry name" value="Ribonuclease H-like"/>
    <property type="match status" value="1"/>
</dbReference>
<dbReference type="InterPro" id="IPR056924">
    <property type="entry name" value="SH3_Tf2-1"/>
</dbReference>
<evidence type="ECO:0000259" key="3">
    <source>
        <dbReference type="PROSITE" id="PS50994"/>
    </source>
</evidence>
<dbReference type="EMBL" id="JABXXO010000013">
    <property type="protein sequence ID" value="KAF7761654.1"/>
    <property type="molecule type" value="Genomic_DNA"/>
</dbReference>
<proteinExistence type="predicted"/>
<reference evidence="4 5" key="1">
    <citation type="journal article" name="Sci. Rep.">
        <title>Telomere-to-telomere assembled and centromere annotated genomes of the two main subspecies of the button mushroom Agaricus bisporus reveal especially polymorphic chromosome ends.</title>
        <authorList>
            <person name="Sonnenberg A.S.M."/>
            <person name="Sedaghat-Telgerd N."/>
            <person name="Lavrijssen B."/>
            <person name="Ohm R.A."/>
            <person name="Hendrickx P.M."/>
            <person name="Scholtmeijer K."/>
            <person name="Baars J.J.P."/>
            <person name="van Peer A."/>
        </authorList>
    </citation>
    <scope>NUCLEOTIDE SEQUENCE [LARGE SCALE GENOMIC DNA]</scope>
    <source>
        <strain evidence="4 5">H119_p4</strain>
    </source>
</reference>
<dbReference type="PANTHER" id="PTHR37984">
    <property type="entry name" value="PROTEIN CBG26694"/>
    <property type="match status" value="1"/>
</dbReference>
<feature type="domain" description="Integrase catalytic" evidence="3">
    <location>
        <begin position="1"/>
        <end position="66"/>
    </location>
</feature>
<dbReference type="InterPro" id="IPR036397">
    <property type="entry name" value="RNaseH_sf"/>
</dbReference>
<dbReference type="GO" id="GO:0003723">
    <property type="term" value="F:RNA binding"/>
    <property type="evidence" value="ECO:0007669"/>
    <property type="project" value="UniProtKB-KW"/>
</dbReference>
<gene>
    <name evidence="4" type="ORF">Agabi119p4_9646</name>
</gene>
<feature type="region of interest" description="Disordered" evidence="2">
    <location>
        <begin position="326"/>
        <end position="348"/>
    </location>
</feature>
<dbReference type="Gene3D" id="3.30.420.10">
    <property type="entry name" value="Ribonuclease H-like superfamily/Ribonuclease H"/>
    <property type="match status" value="1"/>
</dbReference>
<name>A0A8H7C2T6_AGABI</name>
<sequence>MSSAYHPQSDGATERANRTITQMLRLCVSTDQKNWVQKLPAIEFAINSMRSETTGFAPFFLNSGRMPRSLIWNSETPKEFVGVRNFAMRMKLAILQAHDSIIAARVKQTRNANGHRKHSPFALEDFVYVSTLNISLPKGLSRKLSPKFIRPYLIIEDFGNNSYRIKLPLDLRSRGVHDVFHSSLLRIHIPNDDRLFPGRSESQLMPVDESPGTEWTAEKIMSHAVGQDMISAGLTILEQYLEALSVRDIANLPLGRGQPPSEDPQVFLAFLNLEVYVNIKECKEEEIARTALSFSIMNTDEVIGFAEYFAEDLMMGPGPISSSFVTQDDLDGNDLSPTPLVPPSPNSSFPLDAGQPNDAALSSTVANRITALGSNIHIASAPVPGFSGLFTYEPGVYYVLKEDNDQFGYFISAEEIRRALAFDNAIRRNISPQSGIPLAYDSIATAINSDPRITPYRLVTWEASTGTWDRSGVQVPHKMLSIKVPKPHLAVRCFDYCTRLGLADTLEVASVRRIRFILVALEYYQAFLTKAAEDKKKVLQRKGNYIG</sequence>
<dbReference type="GO" id="GO:0015074">
    <property type="term" value="P:DNA integration"/>
    <property type="evidence" value="ECO:0007669"/>
    <property type="project" value="InterPro"/>
</dbReference>
<keyword evidence="1" id="KW-0694">RNA-binding</keyword>
<dbReference type="PROSITE" id="PS50994">
    <property type="entry name" value="INTEGRASE"/>
    <property type="match status" value="1"/>
</dbReference>
<evidence type="ECO:0000313" key="5">
    <source>
        <dbReference type="Proteomes" id="UP000629468"/>
    </source>
</evidence>
<dbReference type="Pfam" id="PF24626">
    <property type="entry name" value="SH3_Tf2-1"/>
    <property type="match status" value="1"/>
</dbReference>
<dbReference type="InterPro" id="IPR012337">
    <property type="entry name" value="RNaseH-like_sf"/>
</dbReference>
<evidence type="ECO:0000256" key="1">
    <source>
        <dbReference type="ARBA" id="ARBA00022884"/>
    </source>
</evidence>
<dbReference type="InterPro" id="IPR001584">
    <property type="entry name" value="Integrase_cat-core"/>
</dbReference>
<dbReference type="Proteomes" id="UP000629468">
    <property type="component" value="Unassembled WGS sequence"/>
</dbReference>
<dbReference type="PANTHER" id="PTHR37984:SF5">
    <property type="entry name" value="PROTEIN NYNRIN-LIKE"/>
    <property type="match status" value="1"/>
</dbReference>
<dbReference type="InterPro" id="IPR050951">
    <property type="entry name" value="Retrovirus_Pol_polyprotein"/>
</dbReference>